<dbReference type="InterPro" id="IPR027417">
    <property type="entry name" value="P-loop_NTPase"/>
</dbReference>
<dbReference type="InterPro" id="IPR026634">
    <property type="entry name" value="TPST-like"/>
</dbReference>
<keyword evidence="2" id="KW-0802">TPR repeat</keyword>
<dbReference type="SUPFAM" id="SSF48452">
    <property type="entry name" value="TPR-like"/>
    <property type="match status" value="1"/>
</dbReference>
<dbReference type="Pfam" id="PF14559">
    <property type="entry name" value="TPR_19"/>
    <property type="match status" value="1"/>
</dbReference>
<evidence type="ECO:0000313" key="3">
    <source>
        <dbReference type="EMBL" id="PCG10550.1"/>
    </source>
</evidence>
<name>A0A2A4I1Q8_9SPHN</name>
<evidence type="ECO:0000313" key="4">
    <source>
        <dbReference type="Proteomes" id="UP000218784"/>
    </source>
</evidence>
<comment type="caution">
    <text evidence="3">The sequence shown here is derived from an EMBL/GenBank/DDBJ whole genome shotgun (WGS) entry which is preliminary data.</text>
</comment>
<dbReference type="PANTHER" id="PTHR12788:SF10">
    <property type="entry name" value="PROTEIN-TYROSINE SULFOTRANSFERASE"/>
    <property type="match status" value="1"/>
</dbReference>
<dbReference type="RefSeq" id="WP_096610239.1">
    <property type="nucleotide sequence ID" value="NZ_NWVD01000001.1"/>
</dbReference>
<organism evidence="3 4">
    <name type="scientific">Sphingomonas ginsenosidimutans</name>
    <dbReference type="NCBI Taxonomy" id="862134"/>
    <lineage>
        <taxon>Bacteria</taxon>
        <taxon>Pseudomonadati</taxon>
        <taxon>Pseudomonadota</taxon>
        <taxon>Alphaproteobacteria</taxon>
        <taxon>Sphingomonadales</taxon>
        <taxon>Sphingomonadaceae</taxon>
        <taxon>Sphingomonas</taxon>
    </lineage>
</organism>
<accession>A0A2A4I1Q8</accession>
<gene>
    <name evidence="3" type="ORF">COA17_03865</name>
</gene>
<dbReference type="Proteomes" id="UP000218784">
    <property type="component" value="Unassembled WGS sequence"/>
</dbReference>
<keyword evidence="4" id="KW-1185">Reference proteome</keyword>
<dbReference type="Pfam" id="PF13469">
    <property type="entry name" value="Sulfotransfer_3"/>
    <property type="match status" value="1"/>
</dbReference>
<protein>
    <submittedName>
        <fullName evidence="3">Sulfotransferase</fullName>
    </submittedName>
</protein>
<dbReference type="GO" id="GO:0008476">
    <property type="term" value="F:protein-tyrosine sulfotransferase activity"/>
    <property type="evidence" value="ECO:0007669"/>
    <property type="project" value="InterPro"/>
</dbReference>
<evidence type="ECO:0000256" key="1">
    <source>
        <dbReference type="ARBA" id="ARBA00022679"/>
    </source>
</evidence>
<proteinExistence type="predicted"/>
<dbReference type="InterPro" id="IPR011990">
    <property type="entry name" value="TPR-like_helical_dom_sf"/>
</dbReference>
<reference evidence="3 4" key="1">
    <citation type="submission" date="2017-09" db="EMBL/GenBank/DDBJ databases">
        <title>Sphingomonas ginsenosidimutans KACC 14949, whole genome shotgun sequence.</title>
        <authorList>
            <person name="Feng G."/>
            <person name="Zhu H."/>
        </authorList>
    </citation>
    <scope>NUCLEOTIDE SEQUENCE [LARGE SCALE GENOMIC DNA]</scope>
    <source>
        <strain evidence="3 4">KACC 14949</strain>
    </source>
</reference>
<feature type="repeat" description="TPR" evidence="2">
    <location>
        <begin position="114"/>
        <end position="147"/>
    </location>
</feature>
<evidence type="ECO:0000256" key="2">
    <source>
        <dbReference type="PROSITE-ProRule" id="PRU00339"/>
    </source>
</evidence>
<keyword evidence="1 3" id="KW-0808">Transferase</keyword>
<sequence>MSAALALPDDAATRTTAAAARAALSRGDWPATRHHAAALLAADPDDAEGHFLTALADAAAGRVAVAISGIERAVAIDPRGEYRAQLARLYVAVRRDGDAAATLHAAEAAPPTDALNRDTIGCVYARLGDHAASLPHFDAAVALAPDNLSYRYNQAAALGFLGRTDAAEAALEALIARAPDDARAHHLLAGLRKQAPERHHVDRLAAARNRARDGRARLLLGYALAKELDDIGAADRALATLCATNAEHRATLPYSFARDAAIFDAIECASPVAAAARAIDAADDAPIFVIGMPRTGTTLVDRILSSHSDVESAGELQAMPLAVKAAAGTRTPTVLDADTILRAAASDPAAIGRDYLRRARHHRRDPSRRFVDKFPGNFHYVGTIARALPNARIVCLRRHPLDTVLGNFRNLFAIGSRYYDYSYDLRDIAAYYVRFDRLMAHWRDALPGRVLDLSYEDLVADQAAQTRRLLDHCGLSWADACLDFHANDAPVSTPSAAQVRRPLYRNAVARWRRHAEVLEPARRILEEAGIAVE</sequence>
<dbReference type="EMBL" id="NWVD01000001">
    <property type="protein sequence ID" value="PCG10550.1"/>
    <property type="molecule type" value="Genomic_DNA"/>
</dbReference>
<dbReference type="PANTHER" id="PTHR12788">
    <property type="entry name" value="PROTEIN-TYROSINE SULFOTRANSFERASE 2"/>
    <property type="match status" value="1"/>
</dbReference>
<dbReference type="Gene3D" id="1.25.40.10">
    <property type="entry name" value="Tetratricopeptide repeat domain"/>
    <property type="match status" value="2"/>
</dbReference>
<dbReference type="PROSITE" id="PS50005">
    <property type="entry name" value="TPR"/>
    <property type="match status" value="1"/>
</dbReference>
<dbReference type="AlphaFoldDB" id="A0A2A4I1Q8"/>
<dbReference type="SMART" id="SM00028">
    <property type="entry name" value="TPR"/>
    <property type="match status" value="2"/>
</dbReference>
<dbReference type="InterPro" id="IPR019734">
    <property type="entry name" value="TPR_rpt"/>
</dbReference>
<dbReference type="SUPFAM" id="SSF52540">
    <property type="entry name" value="P-loop containing nucleoside triphosphate hydrolases"/>
    <property type="match status" value="1"/>
</dbReference>
<dbReference type="Gene3D" id="3.40.50.300">
    <property type="entry name" value="P-loop containing nucleotide triphosphate hydrolases"/>
    <property type="match status" value="1"/>
</dbReference>